<keyword evidence="1" id="KW-0732">Signal</keyword>
<organism evidence="2">
    <name type="scientific">Anopheles darlingi</name>
    <name type="common">Mosquito</name>
    <dbReference type="NCBI Taxonomy" id="43151"/>
    <lineage>
        <taxon>Eukaryota</taxon>
        <taxon>Metazoa</taxon>
        <taxon>Ecdysozoa</taxon>
        <taxon>Arthropoda</taxon>
        <taxon>Hexapoda</taxon>
        <taxon>Insecta</taxon>
        <taxon>Pterygota</taxon>
        <taxon>Neoptera</taxon>
        <taxon>Endopterygota</taxon>
        <taxon>Diptera</taxon>
        <taxon>Nematocera</taxon>
        <taxon>Culicoidea</taxon>
        <taxon>Culicidae</taxon>
        <taxon>Anophelinae</taxon>
        <taxon>Anopheles</taxon>
    </lineage>
</organism>
<evidence type="ECO:0000313" key="2">
    <source>
        <dbReference type="EMBL" id="MBW78522.1"/>
    </source>
</evidence>
<name>A0A2M4DLT7_ANODA</name>
<protein>
    <submittedName>
        <fullName evidence="2">Putative secreted protein</fullName>
    </submittedName>
</protein>
<feature type="signal peptide" evidence="1">
    <location>
        <begin position="1"/>
        <end position="18"/>
    </location>
</feature>
<dbReference type="EMBL" id="GGFL01014344">
    <property type="protein sequence ID" value="MBW78522.1"/>
    <property type="molecule type" value="Transcribed_RNA"/>
</dbReference>
<reference evidence="2" key="1">
    <citation type="submission" date="2018-01" db="EMBL/GenBank/DDBJ databases">
        <title>An insight into the sialome of Amazonian anophelines.</title>
        <authorList>
            <person name="Ribeiro J.M."/>
            <person name="Scarpassa V."/>
            <person name="Calvo E."/>
        </authorList>
    </citation>
    <scope>NUCLEOTIDE SEQUENCE</scope>
</reference>
<proteinExistence type="predicted"/>
<accession>A0A2M4DLT7</accession>
<dbReference type="AlphaFoldDB" id="A0A2M4DLT7"/>
<feature type="chain" id="PRO_5014779305" evidence="1">
    <location>
        <begin position="19"/>
        <end position="68"/>
    </location>
</feature>
<evidence type="ECO:0000256" key="1">
    <source>
        <dbReference type="SAM" id="SignalP"/>
    </source>
</evidence>
<sequence length="68" mass="7678">MLMCAIVLVLLPLPETWVYRRHMMKRTTMLTWLMEAIKASSKVAVVSPNELVLSCHAVSVVPSPECYC</sequence>